<keyword evidence="2" id="KW-1185">Reference proteome</keyword>
<dbReference type="AlphaFoldDB" id="A0A0D0DN90"/>
<organism evidence="1 2">
    <name type="scientific">Paxillus rubicundulus Ve08.2h10</name>
    <dbReference type="NCBI Taxonomy" id="930991"/>
    <lineage>
        <taxon>Eukaryota</taxon>
        <taxon>Fungi</taxon>
        <taxon>Dikarya</taxon>
        <taxon>Basidiomycota</taxon>
        <taxon>Agaricomycotina</taxon>
        <taxon>Agaricomycetes</taxon>
        <taxon>Agaricomycetidae</taxon>
        <taxon>Boletales</taxon>
        <taxon>Paxilineae</taxon>
        <taxon>Paxillaceae</taxon>
        <taxon>Paxillus</taxon>
    </lineage>
</organism>
<dbReference type="EMBL" id="KN825198">
    <property type="protein sequence ID" value="KIK93288.1"/>
    <property type="molecule type" value="Genomic_DNA"/>
</dbReference>
<dbReference type="InParanoid" id="A0A0D0DN90"/>
<reference evidence="2" key="2">
    <citation type="submission" date="2015-01" db="EMBL/GenBank/DDBJ databases">
        <title>Evolutionary Origins and Diversification of the Mycorrhizal Mutualists.</title>
        <authorList>
            <consortium name="DOE Joint Genome Institute"/>
            <consortium name="Mycorrhizal Genomics Consortium"/>
            <person name="Kohler A."/>
            <person name="Kuo A."/>
            <person name="Nagy L.G."/>
            <person name="Floudas D."/>
            <person name="Copeland A."/>
            <person name="Barry K.W."/>
            <person name="Cichocki N."/>
            <person name="Veneault-Fourrey C."/>
            <person name="LaButti K."/>
            <person name="Lindquist E.A."/>
            <person name="Lipzen A."/>
            <person name="Lundell T."/>
            <person name="Morin E."/>
            <person name="Murat C."/>
            <person name="Riley R."/>
            <person name="Ohm R."/>
            <person name="Sun H."/>
            <person name="Tunlid A."/>
            <person name="Henrissat B."/>
            <person name="Grigoriev I.V."/>
            <person name="Hibbett D.S."/>
            <person name="Martin F."/>
        </authorList>
    </citation>
    <scope>NUCLEOTIDE SEQUENCE [LARGE SCALE GENOMIC DNA]</scope>
    <source>
        <strain evidence="2">Ve08.2h10</strain>
    </source>
</reference>
<proteinExistence type="predicted"/>
<accession>A0A0D0DN90</accession>
<dbReference type="Proteomes" id="UP000054538">
    <property type="component" value="Unassembled WGS sequence"/>
</dbReference>
<dbReference type="HOGENOM" id="CLU_2278354_0_0_1"/>
<evidence type="ECO:0000313" key="1">
    <source>
        <dbReference type="EMBL" id="KIK93288.1"/>
    </source>
</evidence>
<reference evidence="1 2" key="1">
    <citation type="submission" date="2014-04" db="EMBL/GenBank/DDBJ databases">
        <authorList>
            <consortium name="DOE Joint Genome Institute"/>
            <person name="Kuo A."/>
            <person name="Kohler A."/>
            <person name="Jargeat P."/>
            <person name="Nagy L.G."/>
            <person name="Floudas D."/>
            <person name="Copeland A."/>
            <person name="Barry K.W."/>
            <person name="Cichocki N."/>
            <person name="Veneault-Fourrey C."/>
            <person name="LaButti K."/>
            <person name="Lindquist E.A."/>
            <person name="Lipzen A."/>
            <person name="Lundell T."/>
            <person name="Morin E."/>
            <person name="Murat C."/>
            <person name="Sun H."/>
            <person name="Tunlid A."/>
            <person name="Henrissat B."/>
            <person name="Grigoriev I.V."/>
            <person name="Hibbett D.S."/>
            <person name="Martin F."/>
            <person name="Nordberg H.P."/>
            <person name="Cantor M.N."/>
            <person name="Hua S.X."/>
        </authorList>
    </citation>
    <scope>NUCLEOTIDE SEQUENCE [LARGE SCALE GENOMIC DNA]</scope>
    <source>
        <strain evidence="1 2">Ve08.2h10</strain>
    </source>
</reference>
<gene>
    <name evidence="1" type="ORF">PAXRUDRAFT_524074</name>
</gene>
<protein>
    <submittedName>
        <fullName evidence="1">Uncharacterized protein</fullName>
    </submittedName>
</protein>
<name>A0A0D0DN90_9AGAM</name>
<evidence type="ECO:0000313" key="2">
    <source>
        <dbReference type="Proteomes" id="UP000054538"/>
    </source>
</evidence>
<sequence length="102" mass="11720">MTETEFRLSYFDQSHSYVTHILLSHFVADPCDQGPRRNYFQFSGHVFHPNKHYCIVRLMCGPGMCYKVPEITLEHYGCHSYATSCSISVKKYTALLVTLPPA</sequence>